<name>A0A845EZX4_9BACL</name>
<dbReference type="Gene3D" id="3.90.226.10">
    <property type="entry name" value="2-enoyl-CoA Hydratase, Chain A, domain 1"/>
    <property type="match status" value="1"/>
</dbReference>
<evidence type="ECO:0000313" key="4">
    <source>
        <dbReference type="EMBL" id="MYL64110.1"/>
    </source>
</evidence>
<keyword evidence="4" id="KW-0413">Isomerase</keyword>
<dbReference type="Gene3D" id="1.10.12.10">
    <property type="entry name" value="Lyase 2-enoyl-coa Hydratase, Chain A, domain 2"/>
    <property type="match status" value="1"/>
</dbReference>
<comment type="caution">
    <text evidence="4">The sequence shown here is derived from an EMBL/GenBank/DDBJ whole genome shotgun (WGS) entry which is preliminary data.</text>
</comment>
<proteinExistence type="inferred from homology"/>
<evidence type="ECO:0000313" key="5">
    <source>
        <dbReference type="Proteomes" id="UP000447833"/>
    </source>
</evidence>
<dbReference type="PANTHER" id="PTHR11941">
    <property type="entry name" value="ENOYL-COA HYDRATASE-RELATED"/>
    <property type="match status" value="1"/>
</dbReference>
<dbReference type="GO" id="GO:0016853">
    <property type="term" value="F:isomerase activity"/>
    <property type="evidence" value="ECO:0007669"/>
    <property type="project" value="UniProtKB-KW"/>
</dbReference>
<evidence type="ECO:0000256" key="1">
    <source>
        <dbReference type="ARBA" id="ARBA00005254"/>
    </source>
</evidence>
<dbReference type="FunFam" id="1.10.12.10:FF:000001">
    <property type="entry name" value="Probable enoyl-CoA hydratase, mitochondrial"/>
    <property type="match status" value="1"/>
</dbReference>
<dbReference type="InterPro" id="IPR029045">
    <property type="entry name" value="ClpP/crotonase-like_dom_sf"/>
</dbReference>
<dbReference type="Proteomes" id="UP000447833">
    <property type="component" value="Unassembled WGS sequence"/>
</dbReference>
<accession>A0A845EZX4</accession>
<comment type="similarity">
    <text evidence="1 3">Belongs to the enoyl-CoA hydratase/isomerase family.</text>
</comment>
<dbReference type="RefSeq" id="WP_160919554.1">
    <property type="nucleotide sequence ID" value="NZ_WMEY01000003.1"/>
</dbReference>
<dbReference type="AlphaFoldDB" id="A0A845EZX4"/>
<dbReference type="PROSITE" id="PS00166">
    <property type="entry name" value="ENOYL_COA_HYDRATASE"/>
    <property type="match status" value="1"/>
</dbReference>
<dbReference type="CDD" id="cd06558">
    <property type="entry name" value="crotonase-like"/>
    <property type="match status" value="1"/>
</dbReference>
<dbReference type="SUPFAM" id="SSF52096">
    <property type="entry name" value="ClpP/crotonase"/>
    <property type="match status" value="1"/>
</dbReference>
<sequence>MENIVFTQEDQLAYVTVSRPDVRNALNKETLIELKQTLEKLEEMDEVKCVIITGEGEKSFAAGADISQLEKKTMYDAFKSGSMQEIYDYIEGYTKPTIAMVNGYALGGGCELAMACDIRVAATHAKFGLPELNLSIIPGAGGTQRLTRLVGRGKALEMILTGKLISSEEAAAIGLITEMAEISNLKEKTVEIAEQIISKGPMAVMMAKLAVNMGADTDMKTGLLIEKLSQAILFASEDKNEGTRAFLEKRKPVFQGK</sequence>
<keyword evidence="2" id="KW-0456">Lyase</keyword>
<organism evidence="4 5">
    <name type="scientific">Guptibacillus hwajinpoensis</name>
    <dbReference type="NCBI Taxonomy" id="208199"/>
    <lineage>
        <taxon>Bacteria</taxon>
        <taxon>Bacillati</taxon>
        <taxon>Bacillota</taxon>
        <taxon>Bacilli</taxon>
        <taxon>Bacillales</taxon>
        <taxon>Guptibacillaceae</taxon>
        <taxon>Guptibacillus</taxon>
    </lineage>
</organism>
<reference evidence="4 5" key="1">
    <citation type="submission" date="2019-11" db="EMBL/GenBank/DDBJ databases">
        <title>Genome sequences of 17 halophilic strains isolated from different environments.</title>
        <authorList>
            <person name="Furrow R.E."/>
        </authorList>
    </citation>
    <scope>NUCLEOTIDE SEQUENCE [LARGE SCALE GENOMIC DNA]</scope>
    <source>
        <strain evidence="4 5">22506_14_FS</strain>
    </source>
</reference>
<dbReference type="EMBL" id="WMEY01000003">
    <property type="protein sequence ID" value="MYL64110.1"/>
    <property type="molecule type" value="Genomic_DNA"/>
</dbReference>
<dbReference type="InterPro" id="IPR014748">
    <property type="entry name" value="Enoyl-CoA_hydra_C"/>
</dbReference>
<protein>
    <submittedName>
        <fullName evidence="4">Enoyl-CoA hydratase/isomerase family protein</fullName>
    </submittedName>
</protein>
<dbReference type="GO" id="GO:0006635">
    <property type="term" value="P:fatty acid beta-oxidation"/>
    <property type="evidence" value="ECO:0007669"/>
    <property type="project" value="TreeGrafter"/>
</dbReference>
<evidence type="ECO:0000256" key="3">
    <source>
        <dbReference type="RuleBase" id="RU003707"/>
    </source>
</evidence>
<dbReference type="InterPro" id="IPR018376">
    <property type="entry name" value="Enoyl-CoA_hyd/isom_CS"/>
</dbReference>
<evidence type="ECO:0000256" key="2">
    <source>
        <dbReference type="ARBA" id="ARBA00023239"/>
    </source>
</evidence>
<dbReference type="Pfam" id="PF00378">
    <property type="entry name" value="ECH_1"/>
    <property type="match status" value="1"/>
</dbReference>
<dbReference type="InterPro" id="IPR001753">
    <property type="entry name" value="Enoyl-CoA_hydra/iso"/>
</dbReference>
<dbReference type="FunFam" id="3.90.226.10:FF:000009">
    <property type="entry name" value="Carnitinyl-CoA dehydratase"/>
    <property type="match status" value="1"/>
</dbReference>
<dbReference type="PANTHER" id="PTHR11941:SF54">
    <property type="entry name" value="ENOYL-COA HYDRATASE, MITOCHONDRIAL"/>
    <property type="match status" value="1"/>
</dbReference>
<dbReference type="GO" id="GO:0016836">
    <property type="term" value="F:hydro-lyase activity"/>
    <property type="evidence" value="ECO:0007669"/>
    <property type="project" value="UniProtKB-ARBA"/>
</dbReference>
<gene>
    <name evidence="4" type="ORF">GLW07_12180</name>
</gene>